<evidence type="ECO:0000256" key="14">
    <source>
        <dbReference type="ARBA" id="ARBA00023288"/>
    </source>
</evidence>
<keyword evidence="13" id="KW-0998">Cell outer membrane</keyword>
<keyword evidence="5" id="KW-0762">Sugar transport</keyword>
<dbReference type="EMBL" id="JBHULZ010000041">
    <property type="protein sequence ID" value="MFD2698472.1"/>
    <property type="molecule type" value="Genomic_DNA"/>
</dbReference>
<comment type="caution">
    <text evidence="18">The sequence shown here is derived from an EMBL/GenBank/DDBJ whole genome shotgun (WGS) entry which is preliminary data.</text>
</comment>
<evidence type="ECO:0000256" key="3">
    <source>
        <dbReference type="ARBA" id="ARBA00022448"/>
    </source>
</evidence>
<keyword evidence="12" id="KW-0564">Palmitate</keyword>
<keyword evidence="3" id="KW-0813">Transport</keyword>
<evidence type="ECO:0000256" key="6">
    <source>
        <dbReference type="ARBA" id="ARBA00022692"/>
    </source>
</evidence>
<evidence type="ECO:0000256" key="11">
    <source>
        <dbReference type="ARBA" id="ARBA00023136"/>
    </source>
</evidence>
<feature type="domain" description="Polysaccharide export protein N-terminal" evidence="16">
    <location>
        <begin position="46"/>
        <end position="137"/>
    </location>
</feature>
<dbReference type="InterPro" id="IPR054765">
    <property type="entry name" value="SLBB_dom"/>
</dbReference>
<organism evidence="18 19">
    <name type="scientific">Mesonia sediminis</name>
    <dbReference type="NCBI Taxonomy" id="1703946"/>
    <lineage>
        <taxon>Bacteria</taxon>
        <taxon>Pseudomonadati</taxon>
        <taxon>Bacteroidota</taxon>
        <taxon>Flavobacteriia</taxon>
        <taxon>Flavobacteriales</taxon>
        <taxon>Flavobacteriaceae</taxon>
        <taxon>Mesonia</taxon>
    </lineage>
</organism>
<comment type="similarity">
    <text evidence="2">Belongs to the BexD/CtrA/VexA family.</text>
</comment>
<dbReference type="InterPro" id="IPR003715">
    <property type="entry name" value="Poly_export_N"/>
</dbReference>
<dbReference type="Gene3D" id="3.10.560.10">
    <property type="entry name" value="Outer membrane lipoprotein wza domain like"/>
    <property type="match status" value="2"/>
</dbReference>
<name>A0ABW5SFF1_9FLAO</name>
<evidence type="ECO:0000256" key="2">
    <source>
        <dbReference type="ARBA" id="ARBA00009450"/>
    </source>
</evidence>
<keyword evidence="15" id="KW-1133">Transmembrane helix</keyword>
<evidence type="ECO:0000256" key="4">
    <source>
        <dbReference type="ARBA" id="ARBA00022452"/>
    </source>
</evidence>
<proteinExistence type="inferred from homology"/>
<evidence type="ECO:0000313" key="19">
    <source>
        <dbReference type="Proteomes" id="UP001597357"/>
    </source>
</evidence>
<evidence type="ECO:0000313" key="18">
    <source>
        <dbReference type="EMBL" id="MFD2698472.1"/>
    </source>
</evidence>
<dbReference type="Proteomes" id="UP001597357">
    <property type="component" value="Unassembled WGS sequence"/>
</dbReference>
<protein>
    <submittedName>
        <fullName evidence="18">Polysaccharide biosynthesis/export family protein</fullName>
    </submittedName>
</protein>
<keyword evidence="14" id="KW-0449">Lipoprotein</keyword>
<keyword evidence="4" id="KW-1134">Transmembrane beta strand</keyword>
<evidence type="ECO:0000256" key="5">
    <source>
        <dbReference type="ARBA" id="ARBA00022597"/>
    </source>
</evidence>
<dbReference type="InterPro" id="IPR049712">
    <property type="entry name" value="Poly_export"/>
</dbReference>
<evidence type="ECO:0000256" key="13">
    <source>
        <dbReference type="ARBA" id="ARBA00023237"/>
    </source>
</evidence>
<evidence type="ECO:0000256" key="10">
    <source>
        <dbReference type="ARBA" id="ARBA00023114"/>
    </source>
</evidence>
<keyword evidence="7" id="KW-0732">Signal</keyword>
<keyword evidence="19" id="KW-1185">Reference proteome</keyword>
<keyword evidence="8" id="KW-0625">Polysaccharide transport</keyword>
<keyword evidence="10" id="KW-0626">Porin</keyword>
<keyword evidence="11 15" id="KW-0472">Membrane</keyword>
<evidence type="ECO:0000256" key="1">
    <source>
        <dbReference type="ARBA" id="ARBA00004571"/>
    </source>
</evidence>
<evidence type="ECO:0000256" key="9">
    <source>
        <dbReference type="ARBA" id="ARBA00023065"/>
    </source>
</evidence>
<dbReference type="PANTHER" id="PTHR33619">
    <property type="entry name" value="POLYSACCHARIDE EXPORT PROTEIN GFCE-RELATED"/>
    <property type="match status" value="1"/>
</dbReference>
<evidence type="ECO:0000259" key="17">
    <source>
        <dbReference type="Pfam" id="PF22461"/>
    </source>
</evidence>
<feature type="domain" description="SLBB" evidence="17">
    <location>
        <begin position="141"/>
        <end position="220"/>
    </location>
</feature>
<evidence type="ECO:0000256" key="12">
    <source>
        <dbReference type="ARBA" id="ARBA00023139"/>
    </source>
</evidence>
<dbReference type="PANTHER" id="PTHR33619:SF3">
    <property type="entry name" value="POLYSACCHARIDE EXPORT PROTEIN GFCE-RELATED"/>
    <property type="match status" value="1"/>
</dbReference>
<evidence type="ECO:0000256" key="7">
    <source>
        <dbReference type="ARBA" id="ARBA00022729"/>
    </source>
</evidence>
<dbReference type="Pfam" id="PF22461">
    <property type="entry name" value="SLBB_2"/>
    <property type="match status" value="1"/>
</dbReference>
<accession>A0ABW5SFF1</accession>
<gene>
    <name evidence="18" type="ORF">ACFSQ0_10750</name>
</gene>
<keyword evidence="6 15" id="KW-0812">Transmembrane</keyword>
<dbReference type="Gene3D" id="3.30.1950.10">
    <property type="entry name" value="wza like domain"/>
    <property type="match status" value="1"/>
</dbReference>
<dbReference type="Pfam" id="PF02563">
    <property type="entry name" value="Poly_export"/>
    <property type="match status" value="1"/>
</dbReference>
<evidence type="ECO:0000256" key="15">
    <source>
        <dbReference type="SAM" id="Phobius"/>
    </source>
</evidence>
<evidence type="ECO:0000256" key="8">
    <source>
        <dbReference type="ARBA" id="ARBA00023047"/>
    </source>
</evidence>
<reference evidence="19" key="1">
    <citation type="journal article" date="2019" name="Int. J. Syst. Evol. Microbiol.">
        <title>The Global Catalogue of Microorganisms (GCM) 10K type strain sequencing project: providing services to taxonomists for standard genome sequencing and annotation.</title>
        <authorList>
            <consortium name="The Broad Institute Genomics Platform"/>
            <consortium name="The Broad Institute Genome Sequencing Center for Infectious Disease"/>
            <person name="Wu L."/>
            <person name="Ma J."/>
        </authorList>
    </citation>
    <scope>NUCLEOTIDE SEQUENCE [LARGE SCALE GENOMIC DNA]</scope>
    <source>
        <strain evidence="19">KCTC 42255</strain>
    </source>
</reference>
<evidence type="ECO:0000259" key="16">
    <source>
        <dbReference type="Pfam" id="PF02563"/>
    </source>
</evidence>
<keyword evidence="9" id="KW-0406">Ion transport</keyword>
<dbReference type="RefSeq" id="WP_379048085.1">
    <property type="nucleotide sequence ID" value="NZ_JBHULZ010000041.1"/>
</dbReference>
<comment type="subcellular location">
    <subcellularLocation>
        <location evidence="1">Cell outer membrane</location>
        <topology evidence="1">Multi-pass membrane protein</topology>
    </subcellularLocation>
</comment>
<sequence>MKKLLLLFVGVLCLTACTSKKDILYMQNIDQHTPAQTLDLYTEKYIQVNDILKIDVTALNEESLTPFKFKKTQAMGATNLNGPAVLLEGYLVNKNGAIDYPGLGNIQAAGLTTQELKEVIELRLQKFVRDAQVKVRLVNFKFTVLGEVKAPGTYSITDENISIPQALGMAGDLTIQADRNHVLLVREINGERVHQRIDLTQTDWMNSPYYFLKQNDILYVTPNTAKVKSAGIVGNLGTLLSVFSILLSSAVLIFK</sequence>
<feature type="transmembrane region" description="Helical" evidence="15">
    <location>
        <begin position="232"/>
        <end position="254"/>
    </location>
</feature>